<name>A0AAD4N2T7_9BILA</name>
<evidence type="ECO:0000256" key="1">
    <source>
        <dbReference type="SAM" id="MobiDB-lite"/>
    </source>
</evidence>
<keyword evidence="3" id="KW-1185">Reference proteome</keyword>
<sequence>MKWVQSRLSRDSTTGGGGAHSLGIIKNEERLMVERKTGPFEEAGGCLGLGIRCGVAREHTYAEEKDVWSGRGEDGKEEQDMGQSVGRRATPN</sequence>
<evidence type="ECO:0000313" key="3">
    <source>
        <dbReference type="Proteomes" id="UP001201812"/>
    </source>
</evidence>
<dbReference type="Proteomes" id="UP001201812">
    <property type="component" value="Unassembled WGS sequence"/>
</dbReference>
<evidence type="ECO:0000313" key="2">
    <source>
        <dbReference type="EMBL" id="KAI1712793.1"/>
    </source>
</evidence>
<accession>A0AAD4N2T7</accession>
<protein>
    <submittedName>
        <fullName evidence="2">Uncharacterized protein</fullName>
    </submittedName>
</protein>
<reference evidence="2" key="1">
    <citation type="submission" date="2022-01" db="EMBL/GenBank/DDBJ databases">
        <title>Genome Sequence Resource for Two Populations of Ditylenchus destructor, the Migratory Endoparasitic Phytonematode.</title>
        <authorList>
            <person name="Zhang H."/>
            <person name="Lin R."/>
            <person name="Xie B."/>
        </authorList>
    </citation>
    <scope>NUCLEOTIDE SEQUENCE</scope>
    <source>
        <strain evidence="2">BazhouSP</strain>
    </source>
</reference>
<dbReference type="EMBL" id="JAKKPZ010000017">
    <property type="protein sequence ID" value="KAI1712793.1"/>
    <property type="molecule type" value="Genomic_DNA"/>
</dbReference>
<feature type="region of interest" description="Disordered" evidence="1">
    <location>
        <begin position="1"/>
        <end position="22"/>
    </location>
</feature>
<feature type="region of interest" description="Disordered" evidence="1">
    <location>
        <begin position="64"/>
        <end position="92"/>
    </location>
</feature>
<gene>
    <name evidence="2" type="ORF">DdX_09420</name>
</gene>
<proteinExistence type="predicted"/>
<dbReference type="AlphaFoldDB" id="A0AAD4N2T7"/>
<organism evidence="2 3">
    <name type="scientific">Ditylenchus destructor</name>
    <dbReference type="NCBI Taxonomy" id="166010"/>
    <lineage>
        <taxon>Eukaryota</taxon>
        <taxon>Metazoa</taxon>
        <taxon>Ecdysozoa</taxon>
        <taxon>Nematoda</taxon>
        <taxon>Chromadorea</taxon>
        <taxon>Rhabditida</taxon>
        <taxon>Tylenchina</taxon>
        <taxon>Tylenchomorpha</taxon>
        <taxon>Sphaerularioidea</taxon>
        <taxon>Anguinidae</taxon>
        <taxon>Anguininae</taxon>
        <taxon>Ditylenchus</taxon>
    </lineage>
</organism>
<feature type="compositionally biased region" description="Basic and acidic residues" evidence="1">
    <location>
        <begin position="64"/>
        <end position="74"/>
    </location>
</feature>
<comment type="caution">
    <text evidence="2">The sequence shown here is derived from an EMBL/GenBank/DDBJ whole genome shotgun (WGS) entry which is preliminary data.</text>
</comment>